<evidence type="ECO:0000313" key="1">
    <source>
        <dbReference type="EMBL" id="KAL3072119.1"/>
    </source>
</evidence>
<gene>
    <name evidence="1" type="ORF">niasHS_016294</name>
</gene>
<evidence type="ECO:0000313" key="2">
    <source>
        <dbReference type="Proteomes" id="UP001620645"/>
    </source>
</evidence>
<protein>
    <submittedName>
        <fullName evidence="1">Uncharacterized protein</fullName>
    </submittedName>
</protein>
<comment type="caution">
    <text evidence="1">The sequence shown here is derived from an EMBL/GenBank/DDBJ whole genome shotgun (WGS) entry which is preliminary data.</text>
</comment>
<keyword evidence="2" id="KW-1185">Reference proteome</keyword>
<proteinExistence type="predicted"/>
<organism evidence="1 2">
    <name type="scientific">Heterodera schachtii</name>
    <name type="common">Sugarbeet cyst nematode worm</name>
    <name type="synonym">Tylenchus schachtii</name>
    <dbReference type="NCBI Taxonomy" id="97005"/>
    <lineage>
        <taxon>Eukaryota</taxon>
        <taxon>Metazoa</taxon>
        <taxon>Ecdysozoa</taxon>
        <taxon>Nematoda</taxon>
        <taxon>Chromadorea</taxon>
        <taxon>Rhabditida</taxon>
        <taxon>Tylenchina</taxon>
        <taxon>Tylenchomorpha</taxon>
        <taxon>Tylenchoidea</taxon>
        <taxon>Heteroderidae</taxon>
        <taxon>Heteroderinae</taxon>
        <taxon>Heterodera</taxon>
    </lineage>
</organism>
<accession>A0ABD2HUU8</accession>
<dbReference type="Proteomes" id="UP001620645">
    <property type="component" value="Unassembled WGS sequence"/>
</dbReference>
<reference evidence="1 2" key="1">
    <citation type="submission" date="2024-10" db="EMBL/GenBank/DDBJ databases">
        <authorList>
            <person name="Kim D."/>
        </authorList>
    </citation>
    <scope>NUCLEOTIDE SEQUENCE [LARGE SCALE GENOMIC DNA]</scope>
    <source>
        <strain evidence="1">Taebaek</strain>
    </source>
</reference>
<name>A0ABD2HUU8_HETSC</name>
<sequence>MQLTLVEAFAVVFVFLLFILMITGSIAICCKVIERKRQNQQHPASTQANANQLSGVNAENGQNNSPDAAAVKTSVKQRNNEQIILAPIIENEFDENKPQQIVTKQWSSTAAAAVTDDVNVEKIGGIVVVHTMPKTENIPPKKFGPIIKYHPLHPENDQTNLSPKIEHYPSSEGSSVSTAVFQHDNNKNVDNLQKTMEFESSILPNEMQSNMEKCSSVIQTSNNDANIRNEMEKKHQIEGNDQK</sequence>
<dbReference type="AlphaFoldDB" id="A0ABD2HUU8"/>
<dbReference type="EMBL" id="JBICCN010000374">
    <property type="protein sequence ID" value="KAL3072119.1"/>
    <property type="molecule type" value="Genomic_DNA"/>
</dbReference>